<evidence type="ECO:0000256" key="1">
    <source>
        <dbReference type="SAM" id="SignalP"/>
    </source>
</evidence>
<protein>
    <submittedName>
        <fullName evidence="3">PEP-CTERM protein-sorting domain-containing protein</fullName>
    </submittedName>
</protein>
<feature type="chain" id="PRO_5011670636" evidence="1">
    <location>
        <begin position="27"/>
        <end position="284"/>
    </location>
</feature>
<evidence type="ECO:0000313" key="4">
    <source>
        <dbReference type="Proteomes" id="UP000199561"/>
    </source>
</evidence>
<accession>A0A1I4T193</accession>
<dbReference type="Pfam" id="PF07589">
    <property type="entry name" value="PEP-CTERM"/>
    <property type="match status" value="1"/>
</dbReference>
<evidence type="ECO:0000259" key="2">
    <source>
        <dbReference type="Pfam" id="PF07589"/>
    </source>
</evidence>
<name>A0A1I4T193_9PROT</name>
<dbReference type="NCBIfam" id="TIGR02595">
    <property type="entry name" value="PEP_CTERM"/>
    <property type="match status" value="1"/>
</dbReference>
<dbReference type="InterPro" id="IPR013424">
    <property type="entry name" value="Ice-binding_C"/>
</dbReference>
<dbReference type="RefSeq" id="WP_090671229.1">
    <property type="nucleotide sequence ID" value="NZ_FOUF01000028.1"/>
</dbReference>
<evidence type="ECO:0000313" key="3">
    <source>
        <dbReference type="EMBL" id="SFM70350.1"/>
    </source>
</evidence>
<keyword evidence="1" id="KW-0732">Signal</keyword>
<dbReference type="EMBL" id="FOUF01000028">
    <property type="protein sequence ID" value="SFM70350.1"/>
    <property type="molecule type" value="Genomic_DNA"/>
</dbReference>
<feature type="domain" description="Ice-binding protein C-terminal" evidence="2">
    <location>
        <begin position="257"/>
        <end position="282"/>
    </location>
</feature>
<proteinExistence type="predicted"/>
<dbReference type="AlphaFoldDB" id="A0A1I4T193"/>
<gene>
    <name evidence="3" type="ORF">SAMN05421880_12810</name>
</gene>
<sequence length="284" mass="28569">MFNKMKKTALAAIIGGGLAVSMSAHAIVVGGIDFGALGDNPQNLHFETATIAQTLISGDGQTATAYGQITTVNGATDFCAGGGSCVLYYTATFSGSTGFDGTANDSFTFTSGVINVYFANASLGNLLTNPGGSPDNVLDIQGLTPWASFTNHGDIQATGTFIGAATLAGSSVALYDVNLGDGFGLGAVESFLNANTISDGVGGFADIDVTSSFTNQRARLNQFDAAVVNGSCFDGTAGQGDWCLGGTADIAGGTTIDVPEPATLALLGLGLIGMGLGRRVRRST</sequence>
<dbReference type="Proteomes" id="UP000199561">
    <property type="component" value="Unassembled WGS sequence"/>
</dbReference>
<organism evidence="3 4">
    <name type="scientific">Nitrosomonas nitrosa</name>
    <dbReference type="NCBI Taxonomy" id="52442"/>
    <lineage>
        <taxon>Bacteria</taxon>
        <taxon>Pseudomonadati</taxon>
        <taxon>Pseudomonadota</taxon>
        <taxon>Betaproteobacteria</taxon>
        <taxon>Nitrosomonadales</taxon>
        <taxon>Nitrosomonadaceae</taxon>
        <taxon>Nitrosomonas</taxon>
    </lineage>
</organism>
<feature type="signal peptide" evidence="1">
    <location>
        <begin position="1"/>
        <end position="26"/>
    </location>
</feature>
<reference evidence="3 4" key="1">
    <citation type="submission" date="2016-10" db="EMBL/GenBank/DDBJ databases">
        <authorList>
            <person name="de Groot N.N."/>
        </authorList>
    </citation>
    <scope>NUCLEOTIDE SEQUENCE [LARGE SCALE GENOMIC DNA]</scope>
    <source>
        <strain evidence="3 4">Nm146</strain>
    </source>
</reference>
<keyword evidence="4" id="KW-1185">Reference proteome</keyword>